<keyword evidence="7" id="KW-0560">Oxidoreductase</keyword>
<dbReference type="Pfam" id="PF02943">
    <property type="entry name" value="FeThRed_B"/>
    <property type="match status" value="1"/>
</dbReference>
<gene>
    <name evidence="14" type="ORF">SAMN04488503_1436</name>
</gene>
<dbReference type="PANTHER" id="PTHR35113">
    <property type="entry name" value="FERREDOXIN-THIOREDOXIN REDUCTASE CATALYTIC CHAIN, CHLOROPLASTIC"/>
    <property type="match status" value="1"/>
</dbReference>
<evidence type="ECO:0000256" key="10">
    <source>
        <dbReference type="ARBA" id="ARBA00023157"/>
    </source>
</evidence>
<keyword evidence="9" id="KW-0411">Iron-sulfur</keyword>
<keyword evidence="5" id="KW-0004">4Fe-4S</keyword>
<dbReference type="EMBL" id="FZOC01000002">
    <property type="protein sequence ID" value="SNR81158.1"/>
    <property type="molecule type" value="Genomic_DNA"/>
</dbReference>
<evidence type="ECO:0000313" key="15">
    <source>
        <dbReference type="Proteomes" id="UP000198324"/>
    </source>
</evidence>
<evidence type="ECO:0000256" key="11">
    <source>
        <dbReference type="ARBA" id="ARBA00026011"/>
    </source>
</evidence>
<evidence type="ECO:0000256" key="7">
    <source>
        <dbReference type="ARBA" id="ARBA00023002"/>
    </source>
</evidence>
<evidence type="ECO:0000256" key="4">
    <source>
        <dbReference type="ARBA" id="ARBA00012358"/>
    </source>
</evidence>
<dbReference type="GO" id="GO:0016730">
    <property type="term" value="F:oxidoreductase activity, acting on iron-sulfur proteins as donors"/>
    <property type="evidence" value="ECO:0007669"/>
    <property type="project" value="InterPro"/>
</dbReference>
<dbReference type="GO" id="GO:0046872">
    <property type="term" value="F:metal ion binding"/>
    <property type="evidence" value="ECO:0007669"/>
    <property type="project" value="UniProtKB-KW"/>
</dbReference>
<evidence type="ECO:0000256" key="8">
    <source>
        <dbReference type="ARBA" id="ARBA00023004"/>
    </source>
</evidence>
<keyword evidence="6" id="KW-0479">Metal-binding</keyword>
<evidence type="ECO:0000313" key="14">
    <source>
        <dbReference type="EMBL" id="SNR81158.1"/>
    </source>
</evidence>
<reference evidence="14 15" key="1">
    <citation type="submission" date="2017-06" db="EMBL/GenBank/DDBJ databases">
        <authorList>
            <person name="Kim H.J."/>
            <person name="Triplett B.A."/>
        </authorList>
    </citation>
    <scope>NUCLEOTIDE SEQUENCE [LARGE SCALE GENOMIC DNA]</scope>
    <source>
        <strain evidence="14 15">DSM 13116</strain>
    </source>
</reference>
<proteinExistence type="inferred from homology"/>
<comment type="function">
    <text evidence="2">Catalytic subunit of the ferredoxin-thioredoxin reductase (FTR), which catalyzes the two-electron reduction of thioredoxins by the electrons provided by reduced ferredoxin.</text>
</comment>
<dbReference type="Proteomes" id="UP000198324">
    <property type="component" value="Unassembled WGS sequence"/>
</dbReference>
<sequence length="110" mass="12561">MNAEQLYAQLKKLQEPKGYFFNPDMSMTMPLMESLLVNKDRLGYMACPCRLANGTLEADRDIVCPCEYREADVAEFGACFCGLYVSKGWIEGTIEKVVVPERRPVEKIVW</sequence>
<dbReference type="OrthoDB" id="9782739at2"/>
<evidence type="ECO:0000256" key="13">
    <source>
        <dbReference type="ARBA" id="ARBA00048150"/>
    </source>
</evidence>
<dbReference type="InterPro" id="IPR036644">
    <property type="entry name" value="FTR_bsu_sf"/>
</dbReference>
<dbReference type="RefSeq" id="WP_089273157.1">
    <property type="nucleotide sequence ID" value="NZ_FZOC01000002.1"/>
</dbReference>
<evidence type="ECO:0000256" key="2">
    <source>
        <dbReference type="ARBA" id="ARBA00003945"/>
    </source>
</evidence>
<keyword evidence="10" id="KW-1015">Disulfide bond</keyword>
<dbReference type="Gene3D" id="3.90.460.10">
    <property type="entry name" value="Ferredoxin thioredoxin reductase catalytic beta subunit"/>
    <property type="match status" value="1"/>
</dbReference>
<organism evidence="14 15">
    <name type="scientific">Humidesulfovibrio mexicanus</name>
    <dbReference type="NCBI Taxonomy" id="147047"/>
    <lineage>
        <taxon>Bacteria</taxon>
        <taxon>Pseudomonadati</taxon>
        <taxon>Thermodesulfobacteriota</taxon>
        <taxon>Desulfovibrionia</taxon>
        <taxon>Desulfovibrionales</taxon>
        <taxon>Desulfovibrionaceae</taxon>
        <taxon>Humidesulfovibrio</taxon>
    </lineage>
</organism>
<accession>A0A238ZDU4</accession>
<evidence type="ECO:0000256" key="5">
    <source>
        <dbReference type="ARBA" id="ARBA00022485"/>
    </source>
</evidence>
<dbReference type="GO" id="GO:0051539">
    <property type="term" value="F:4 iron, 4 sulfur cluster binding"/>
    <property type="evidence" value="ECO:0007669"/>
    <property type="project" value="UniProtKB-KW"/>
</dbReference>
<dbReference type="EC" id="1.8.7.2" evidence="4"/>
<comment type="catalytic activity">
    <reaction evidence="13">
        <text>[thioredoxin]-disulfide + 2 reduced [2Fe-2S]-[ferredoxin] + 2 H(+) = [thioredoxin]-dithiol + 2 oxidized [2Fe-2S]-[ferredoxin]</text>
        <dbReference type="Rhea" id="RHEA:42336"/>
        <dbReference type="Rhea" id="RHEA-COMP:10000"/>
        <dbReference type="Rhea" id="RHEA-COMP:10001"/>
        <dbReference type="Rhea" id="RHEA-COMP:10698"/>
        <dbReference type="Rhea" id="RHEA-COMP:10700"/>
        <dbReference type="ChEBI" id="CHEBI:15378"/>
        <dbReference type="ChEBI" id="CHEBI:29950"/>
        <dbReference type="ChEBI" id="CHEBI:33737"/>
        <dbReference type="ChEBI" id="CHEBI:33738"/>
        <dbReference type="ChEBI" id="CHEBI:50058"/>
        <dbReference type="EC" id="1.8.7.2"/>
    </reaction>
</comment>
<evidence type="ECO:0000256" key="9">
    <source>
        <dbReference type="ARBA" id="ARBA00023014"/>
    </source>
</evidence>
<evidence type="ECO:0000256" key="1">
    <source>
        <dbReference type="ARBA" id="ARBA00001966"/>
    </source>
</evidence>
<name>A0A238ZDU4_9BACT</name>
<comment type="cofactor">
    <cofactor evidence="1">
        <name>[4Fe-4S] cluster</name>
        <dbReference type="ChEBI" id="CHEBI:49883"/>
    </cofactor>
</comment>
<dbReference type="InterPro" id="IPR004209">
    <property type="entry name" value="FTR_bsu"/>
</dbReference>
<protein>
    <recommendedName>
        <fullName evidence="4">ferredoxin:thioredoxin reductase</fullName>
        <ecNumber evidence="4">1.8.7.2</ecNumber>
    </recommendedName>
    <alternativeName>
        <fullName evidence="12">Ferredoxin-thioredoxin reductase subunit B</fullName>
    </alternativeName>
</protein>
<evidence type="ECO:0000256" key="3">
    <source>
        <dbReference type="ARBA" id="ARBA00007941"/>
    </source>
</evidence>
<keyword evidence="8" id="KW-0408">Iron</keyword>
<comment type="subunit">
    <text evidence="11">Heterodimer of subunit A (variable subunit) and subunit B (catalytic subunit). Heterodimeric FTR forms a complex with ferredoxin and thioredoxin.</text>
</comment>
<dbReference type="AlphaFoldDB" id="A0A238ZDU4"/>
<dbReference type="SUPFAM" id="SSF57662">
    <property type="entry name" value="Ferredoxin thioredoxin reductase (FTR), catalytic beta chain"/>
    <property type="match status" value="1"/>
</dbReference>
<comment type="similarity">
    <text evidence="3">Belongs to the ferredoxin thioredoxin reductase beta subunit family.</text>
</comment>
<evidence type="ECO:0000256" key="6">
    <source>
        <dbReference type="ARBA" id="ARBA00022723"/>
    </source>
</evidence>
<evidence type="ECO:0000256" key="12">
    <source>
        <dbReference type="ARBA" id="ARBA00030295"/>
    </source>
</evidence>
<keyword evidence="15" id="KW-1185">Reference proteome</keyword>
<dbReference type="PANTHER" id="PTHR35113:SF1">
    <property type="entry name" value="FERREDOXIN-THIOREDOXIN REDUCTASE CATALYTIC CHAIN, CHLOROPLASTIC"/>
    <property type="match status" value="1"/>
</dbReference>